<dbReference type="SUPFAM" id="SSF54626">
    <property type="entry name" value="Chalcone isomerase"/>
    <property type="match status" value="1"/>
</dbReference>
<evidence type="ECO:0000313" key="3">
    <source>
        <dbReference type="EMBL" id="SFD04679.1"/>
    </source>
</evidence>
<dbReference type="InterPro" id="IPR036298">
    <property type="entry name" value="Chalcone_isomerase_sf"/>
</dbReference>
<evidence type="ECO:0000259" key="2">
    <source>
        <dbReference type="Pfam" id="PF16036"/>
    </source>
</evidence>
<keyword evidence="1" id="KW-0732">Signal</keyword>
<accession>A0A1I1P4C4</accession>
<proteinExistence type="predicted"/>
<feature type="signal peptide" evidence="1">
    <location>
        <begin position="1"/>
        <end position="25"/>
    </location>
</feature>
<keyword evidence="4" id="KW-1185">Reference proteome</keyword>
<dbReference type="InterPro" id="IPR016087">
    <property type="entry name" value="Chalcone_isomerase"/>
</dbReference>
<protein>
    <submittedName>
        <fullName evidence="3">Chalcone isomerase-like</fullName>
    </submittedName>
</protein>
<organism evidence="3 4">
    <name type="scientific">Thiohalospira halophila DSM 15071</name>
    <dbReference type="NCBI Taxonomy" id="1123397"/>
    <lineage>
        <taxon>Bacteria</taxon>
        <taxon>Pseudomonadati</taxon>
        <taxon>Pseudomonadota</taxon>
        <taxon>Gammaproteobacteria</taxon>
        <taxon>Thiohalospirales</taxon>
        <taxon>Thiohalospiraceae</taxon>
        <taxon>Thiohalospira</taxon>
    </lineage>
</organism>
<dbReference type="OrthoDB" id="7277038at2"/>
<dbReference type="InterPro" id="IPR016088">
    <property type="entry name" value="Chalcone_isomerase_3-sand"/>
</dbReference>
<dbReference type="GO" id="GO:0016872">
    <property type="term" value="F:intramolecular lyase activity"/>
    <property type="evidence" value="ECO:0007669"/>
    <property type="project" value="InterPro"/>
</dbReference>
<evidence type="ECO:0000256" key="1">
    <source>
        <dbReference type="SAM" id="SignalP"/>
    </source>
</evidence>
<dbReference type="AlphaFoldDB" id="A0A1I1P4C4"/>
<feature type="domain" description="Chalcone isomerase" evidence="2">
    <location>
        <begin position="27"/>
        <end position="189"/>
    </location>
</feature>
<gene>
    <name evidence="3" type="ORF">SAMN05660831_00590</name>
</gene>
<name>A0A1I1P4C4_9GAMM</name>
<dbReference type="Proteomes" id="UP000198611">
    <property type="component" value="Unassembled WGS sequence"/>
</dbReference>
<reference evidence="3 4" key="1">
    <citation type="submission" date="2016-10" db="EMBL/GenBank/DDBJ databases">
        <authorList>
            <person name="de Groot N.N."/>
        </authorList>
    </citation>
    <scope>NUCLEOTIDE SEQUENCE [LARGE SCALE GENOMIC DNA]</scope>
    <source>
        <strain evidence="3 4">HL3</strain>
    </source>
</reference>
<keyword evidence="3" id="KW-0413">Isomerase</keyword>
<evidence type="ECO:0000313" key="4">
    <source>
        <dbReference type="Proteomes" id="UP000198611"/>
    </source>
</evidence>
<sequence>MSTRRIGLAGLLLALALLPFGPAAAEEVKVKDITFATERGDLALRGAGILTYRLVFDVYAAALYLPPEAASSAVLATETPKRLELAYRYEIEQEDFARAAWTVLSEQYEPAVLEALKPSVEALHDAFTAVEPGDRYALIWEPGAEAPLRLTLNGETRYRGDNADLARAYFGIWLSANEPIDAGLRRKLLDE</sequence>
<feature type="chain" id="PRO_5011463959" evidence="1">
    <location>
        <begin position="26"/>
        <end position="191"/>
    </location>
</feature>
<dbReference type="RefSeq" id="WP_093427234.1">
    <property type="nucleotide sequence ID" value="NZ_FOMJ01000001.1"/>
</dbReference>
<dbReference type="Gene3D" id="3.50.70.10">
    <property type="match status" value="1"/>
</dbReference>
<dbReference type="Pfam" id="PF16036">
    <property type="entry name" value="Chalcone_3"/>
    <property type="match status" value="1"/>
</dbReference>
<dbReference type="EMBL" id="FOMJ01000001">
    <property type="protein sequence ID" value="SFD04679.1"/>
    <property type="molecule type" value="Genomic_DNA"/>
</dbReference>
<dbReference type="STRING" id="1123397.SAMN05660831_00590"/>